<accession>A0A8H8DEE1</accession>
<dbReference type="EMBL" id="JAEFCI010013377">
    <property type="protein sequence ID" value="KAG5455438.1"/>
    <property type="molecule type" value="Genomic_DNA"/>
</dbReference>
<protein>
    <submittedName>
        <fullName evidence="7">Velvet factor-domain-containing protein</fullName>
    </submittedName>
</protein>
<dbReference type="GO" id="GO:0005634">
    <property type="term" value="C:nucleus"/>
    <property type="evidence" value="ECO:0007669"/>
    <property type="project" value="UniProtKB-SubCell"/>
</dbReference>
<feature type="compositionally biased region" description="Low complexity" evidence="5">
    <location>
        <begin position="145"/>
        <end position="158"/>
    </location>
</feature>
<reference evidence="7 8" key="1">
    <citation type="journal article" name="Sci. Rep.">
        <title>Genome-scale phylogenetic analyses confirm Olpidium as the closest living zoosporic fungus to the non-flagellated, terrestrial fungi.</title>
        <authorList>
            <person name="Chang Y."/>
            <person name="Rochon D."/>
            <person name="Sekimoto S."/>
            <person name="Wang Y."/>
            <person name="Chovatia M."/>
            <person name="Sandor L."/>
            <person name="Salamov A."/>
            <person name="Grigoriev I.V."/>
            <person name="Stajich J.E."/>
            <person name="Spatafora J.W."/>
        </authorList>
    </citation>
    <scope>NUCLEOTIDE SEQUENCE [LARGE SCALE GENOMIC DNA]</scope>
    <source>
        <strain evidence="7">S191</strain>
    </source>
</reference>
<evidence type="ECO:0000313" key="7">
    <source>
        <dbReference type="EMBL" id="KAG5455438.1"/>
    </source>
</evidence>
<keyword evidence="4" id="KW-0539">Nucleus</keyword>
<feature type="region of interest" description="Disordered" evidence="5">
    <location>
        <begin position="69"/>
        <end position="198"/>
    </location>
</feature>
<dbReference type="InterPro" id="IPR038491">
    <property type="entry name" value="Velvet_dom_sf"/>
</dbReference>
<dbReference type="OrthoDB" id="5599552at2759"/>
<feature type="compositionally biased region" description="Basic and acidic residues" evidence="5">
    <location>
        <begin position="77"/>
        <end position="96"/>
    </location>
</feature>
<organism evidence="7 8">
    <name type="scientific">Olpidium bornovanus</name>
    <dbReference type="NCBI Taxonomy" id="278681"/>
    <lineage>
        <taxon>Eukaryota</taxon>
        <taxon>Fungi</taxon>
        <taxon>Fungi incertae sedis</taxon>
        <taxon>Olpidiomycota</taxon>
        <taxon>Olpidiomycotina</taxon>
        <taxon>Olpidiomycetes</taxon>
        <taxon>Olpidiales</taxon>
        <taxon>Olpidiaceae</taxon>
        <taxon>Olpidium</taxon>
    </lineage>
</organism>
<sequence length="198" mass="22592">MEGTYRLKFSLFEIVGKEVIHCKYIYSEPFTVYSAKRFPGMEESTFLSRSFADQGLKIRIRKEIRIRRRFGKRKGSGHQDGEEAEPKRARPRRREEGDDDDDDEECDASYSGESRRASPISEIPVCSEDEARRAYDAPNSHDDPYYAADHYPDPMADPTFAYGHPSRRPWIPGGRSEPPENVQAPSNMQMIPSPGAAI</sequence>
<dbReference type="InterPro" id="IPR037525">
    <property type="entry name" value="Velvet_dom"/>
</dbReference>
<keyword evidence="2" id="KW-0805">Transcription regulation</keyword>
<keyword evidence="3" id="KW-0804">Transcription</keyword>
<dbReference type="AlphaFoldDB" id="A0A8H8DEE1"/>
<dbReference type="PANTHER" id="PTHR33572:SF18">
    <property type="entry name" value="SPORE DEVELOPMENT REGULATOR VOSA"/>
    <property type="match status" value="1"/>
</dbReference>
<evidence type="ECO:0000259" key="6">
    <source>
        <dbReference type="PROSITE" id="PS51821"/>
    </source>
</evidence>
<gene>
    <name evidence="7" type="ORF">BJ554DRAFT_5150</name>
</gene>
<dbReference type="PANTHER" id="PTHR33572">
    <property type="entry name" value="SPORE DEVELOPMENT REGULATOR VOSA"/>
    <property type="match status" value="1"/>
</dbReference>
<dbReference type="InterPro" id="IPR021740">
    <property type="entry name" value="Velvet"/>
</dbReference>
<feature type="domain" description="Velvet" evidence="6">
    <location>
        <begin position="1"/>
        <end position="61"/>
    </location>
</feature>
<evidence type="ECO:0000256" key="2">
    <source>
        <dbReference type="ARBA" id="ARBA00023015"/>
    </source>
</evidence>
<proteinExistence type="predicted"/>
<dbReference type="PROSITE" id="PS51821">
    <property type="entry name" value="VELVET"/>
    <property type="match status" value="1"/>
</dbReference>
<name>A0A8H8DEE1_9FUNG</name>
<evidence type="ECO:0000256" key="3">
    <source>
        <dbReference type="ARBA" id="ARBA00023163"/>
    </source>
</evidence>
<feature type="compositionally biased region" description="Acidic residues" evidence="5">
    <location>
        <begin position="97"/>
        <end position="107"/>
    </location>
</feature>
<evidence type="ECO:0000256" key="4">
    <source>
        <dbReference type="ARBA" id="ARBA00023242"/>
    </source>
</evidence>
<dbReference type="Pfam" id="PF11754">
    <property type="entry name" value="Velvet"/>
    <property type="match status" value="1"/>
</dbReference>
<keyword evidence="8" id="KW-1185">Reference proteome</keyword>
<feature type="compositionally biased region" description="Basic and acidic residues" evidence="5">
    <location>
        <begin position="129"/>
        <end position="144"/>
    </location>
</feature>
<dbReference type="Gene3D" id="2.60.40.3960">
    <property type="entry name" value="Velvet domain"/>
    <property type="match status" value="1"/>
</dbReference>
<feature type="non-terminal residue" evidence="7">
    <location>
        <position position="198"/>
    </location>
</feature>
<dbReference type="Proteomes" id="UP000673691">
    <property type="component" value="Unassembled WGS sequence"/>
</dbReference>
<comment type="caution">
    <text evidence="7">The sequence shown here is derived from an EMBL/GenBank/DDBJ whole genome shotgun (WGS) entry which is preliminary data.</text>
</comment>
<evidence type="ECO:0000313" key="8">
    <source>
        <dbReference type="Proteomes" id="UP000673691"/>
    </source>
</evidence>
<comment type="subcellular location">
    <subcellularLocation>
        <location evidence="1">Nucleus</location>
    </subcellularLocation>
</comment>
<evidence type="ECO:0000256" key="5">
    <source>
        <dbReference type="SAM" id="MobiDB-lite"/>
    </source>
</evidence>
<evidence type="ECO:0000256" key="1">
    <source>
        <dbReference type="ARBA" id="ARBA00004123"/>
    </source>
</evidence>